<proteinExistence type="inferred from homology"/>
<keyword evidence="13" id="KW-1185">Reference proteome</keyword>
<keyword evidence="6 9" id="KW-0411">Iron-sulfur</keyword>
<dbReference type="NCBIfam" id="TIGR00372">
    <property type="entry name" value="cas4"/>
    <property type="match status" value="1"/>
</dbReference>
<comment type="similarity">
    <text evidence="9">Belongs to the CRISPR-associated exonuclease Cas4 family.</text>
</comment>
<comment type="cofactor">
    <cofactor evidence="9">
        <name>iron-sulfur cluster</name>
        <dbReference type="ChEBI" id="CHEBI:30408"/>
    </cofactor>
</comment>
<organism evidence="12 13">
    <name type="scientific">Geosporobacter ferrireducens</name>
    <dbReference type="NCBI Taxonomy" id="1424294"/>
    <lineage>
        <taxon>Bacteria</taxon>
        <taxon>Bacillati</taxon>
        <taxon>Bacillota</taxon>
        <taxon>Clostridia</taxon>
        <taxon>Peptostreptococcales</taxon>
        <taxon>Thermotaleaceae</taxon>
        <taxon>Geosporobacter</taxon>
    </lineage>
</organism>
<dbReference type="RefSeq" id="WP_069978087.1">
    <property type="nucleotide sequence ID" value="NZ_CP017269.1"/>
</dbReference>
<keyword evidence="7 9" id="KW-0051">Antiviral defense</keyword>
<accession>A0A1D8GIW3</accession>
<dbReference type="Proteomes" id="UP000095743">
    <property type="component" value="Chromosome"/>
</dbReference>
<feature type="domain" description="DUF83" evidence="11">
    <location>
        <begin position="11"/>
        <end position="168"/>
    </location>
</feature>
<evidence type="ECO:0000256" key="4">
    <source>
        <dbReference type="ARBA" id="ARBA00022839"/>
    </source>
</evidence>
<dbReference type="InterPro" id="IPR022765">
    <property type="entry name" value="Dna2/Cas4_DUF83"/>
</dbReference>
<name>A0A1D8GIW3_9FIRM</name>
<dbReference type="GO" id="GO:0004527">
    <property type="term" value="F:exonuclease activity"/>
    <property type="evidence" value="ECO:0007669"/>
    <property type="project" value="UniProtKB-KW"/>
</dbReference>
<dbReference type="PANTHER" id="PTHR37168:SF1">
    <property type="entry name" value="CRISPR-ASSOCIATED EXONUCLEASE CAS4"/>
    <property type="match status" value="1"/>
</dbReference>
<dbReference type="OrthoDB" id="9794720at2"/>
<evidence type="ECO:0000256" key="9">
    <source>
        <dbReference type="RuleBase" id="RU365022"/>
    </source>
</evidence>
<evidence type="ECO:0000313" key="12">
    <source>
        <dbReference type="EMBL" id="AOT70860.1"/>
    </source>
</evidence>
<dbReference type="EMBL" id="CP017269">
    <property type="protein sequence ID" value="AOT70860.1"/>
    <property type="molecule type" value="Genomic_DNA"/>
</dbReference>
<evidence type="ECO:0000259" key="11">
    <source>
        <dbReference type="Pfam" id="PF01930"/>
    </source>
</evidence>
<dbReference type="GO" id="GO:0046872">
    <property type="term" value="F:metal ion binding"/>
    <property type="evidence" value="ECO:0007669"/>
    <property type="project" value="UniProtKB-KW"/>
</dbReference>
<dbReference type="STRING" id="1424294.Gferi_15630"/>
<gene>
    <name evidence="12" type="ORF">Gferi_15630</name>
</gene>
<evidence type="ECO:0000256" key="7">
    <source>
        <dbReference type="ARBA" id="ARBA00023118"/>
    </source>
</evidence>
<keyword evidence="1 9" id="KW-0540">Nuclease</keyword>
<dbReference type="PANTHER" id="PTHR37168">
    <property type="entry name" value="CRISPR-ASSOCIATED EXONUCLEASE CAS4"/>
    <property type="match status" value="1"/>
</dbReference>
<dbReference type="AlphaFoldDB" id="A0A1D8GIW3"/>
<evidence type="ECO:0000313" key="13">
    <source>
        <dbReference type="Proteomes" id="UP000095743"/>
    </source>
</evidence>
<dbReference type="InterPro" id="IPR013343">
    <property type="entry name" value="CRISPR-assoc_prot_Cas4"/>
</dbReference>
<feature type="coiled-coil region" evidence="10">
    <location>
        <begin position="114"/>
        <end position="145"/>
    </location>
</feature>
<dbReference type="Pfam" id="PF01930">
    <property type="entry name" value="Cas_Cas4"/>
    <property type="match status" value="1"/>
</dbReference>
<reference evidence="12 13" key="1">
    <citation type="submission" date="2016-09" db="EMBL/GenBank/DDBJ databases">
        <title>Genomic analysis reveals versatility of anaerobic energy metabolism of Geosporobacter ferrireducens IRF9 of phylum Firmicutes.</title>
        <authorList>
            <person name="Kim S.-J."/>
        </authorList>
    </citation>
    <scope>NUCLEOTIDE SEQUENCE [LARGE SCALE GENOMIC DNA]</scope>
    <source>
        <strain evidence="12 13">IRF9</strain>
    </source>
</reference>
<keyword evidence="8 9" id="KW-0464">Manganese</keyword>
<keyword evidence="3 9" id="KW-0378">Hydrolase</keyword>
<evidence type="ECO:0000256" key="5">
    <source>
        <dbReference type="ARBA" id="ARBA00023004"/>
    </source>
</evidence>
<evidence type="ECO:0000256" key="6">
    <source>
        <dbReference type="ARBA" id="ARBA00023014"/>
    </source>
</evidence>
<evidence type="ECO:0000256" key="2">
    <source>
        <dbReference type="ARBA" id="ARBA00022723"/>
    </source>
</evidence>
<keyword evidence="5 9" id="KW-0408">Iron</keyword>
<keyword evidence="4 9" id="KW-0269">Exonuclease</keyword>
<protein>
    <recommendedName>
        <fullName evidence="9">CRISPR-associated exonuclease Cas4</fullName>
        <ecNumber evidence="9">3.1.12.1</ecNumber>
    </recommendedName>
</protein>
<keyword evidence="10" id="KW-0175">Coiled coil</keyword>
<dbReference type="GO" id="GO:0051607">
    <property type="term" value="P:defense response to virus"/>
    <property type="evidence" value="ECO:0007669"/>
    <property type="project" value="UniProtKB-KW"/>
</dbReference>
<evidence type="ECO:0000256" key="10">
    <source>
        <dbReference type="SAM" id="Coils"/>
    </source>
</evidence>
<dbReference type="GO" id="GO:0051536">
    <property type="term" value="F:iron-sulfur cluster binding"/>
    <property type="evidence" value="ECO:0007669"/>
    <property type="project" value="UniProtKB-KW"/>
</dbReference>
<keyword evidence="2 9" id="KW-0479">Metal-binding</keyword>
<comment type="function">
    <text evidence="9">CRISPR (clustered regularly interspaced short palindromic repeat) is an adaptive immune system that provides protection against mobile genetic elements (viruses, transposable elements and conjugative plasmids). CRISPR clusters contain sequences complementary to antecedent mobile elements and target invading nucleic acids. CRISPR clusters are transcribed and processed into CRISPR RNA (crRNA).</text>
</comment>
<dbReference type="InterPro" id="IPR011604">
    <property type="entry name" value="PDDEXK-like_dom_sf"/>
</dbReference>
<evidence type="ECO:0000256" key="8">
    <source>
        <dbReference type="ARBA" id="ARBA00023211"/>
    </source>
</evidence>
<dbReference type="Gene3D" id="3.90.320.10">
    <property type="match status" value="1"/>
</dbReference>
<evidence type="ECO:0000256" key="1">
    <source>
        <dbReference type="ARBA" id="ARBA00022722"/>
    </source>
</evidence>
<evidence type="ECO:0000256" key="3">
    <source>
        <dbReference type="ARBA" id="ARBA00022801"/>
    </source>
</evidence>
<sequence>MDYDFEKLKTQGTKVNYYYICKRKLWFFDKGISMEDNSDRVLQGKILHESSYPRIETREILIDDMLKIDIMDNDFIREIKISSKMTNADYMQTVYYLYYLKQLGIKKKGMINYVKERKREEIELTEELEKEIEKTLIDINDILSRDKPPRLEKLPYCKKCAYYGFCYIKEDDDK</sequence>
<comment type="cofactor">
    <cofactor evidence="9">
        <name>Mg(2+)</name>
        <dbReference type="ChEBI" id="CHEBI:18420"/>
    </cofactor>
    <cofactor evidence="9">
        <name>Mn(2+)</name>
        <dbReference type="ChEBI" id="CHEBI:29035"/>
    </cofactor>
    <text evidence="9">Mg(2+) or Mn(2+) required for ssDNA cleavage activity.</text>
</comment>
<dbReference type="KEGG" id="gfe:Gferi_15630"/>
<dbReference type="EC" id="3.1.12.1" evidence="9"/>